<dbReference type="RefSeq" id="WP_074426919.1">
    <property type="nucleotide sequence ID" value="NZ_BJEG01000009.1"/>
</dbReference>
<evidence type="ECO:0000313" key="2">
    <source>
        <dbReference type="EMBL" id="SCB81472.1"/>
    </source>
</evidence>
<dbReference type="Proteomes" id="UP000585749">
    <property type="component" value="Unassembled WGS sequence"/>
</dbReference>
<comment type="caution">
    <text evidence="1">The sequence shown here is derived from an EMBL/GenBank/DDBJ whole genome shotgun (WGS) entry which is preliminary data.</text>
</comment>
<dbReference type="OrthoDB" id="2146155at2"/>
<accession>A0A4Y4G4R5</accession>
<reference evidence="1 4" key="2">
    <citation type="submission" date="2020-04" db="EMBL/GenBank/DDBJ databases">
        <title>MicrobeNet Type strains.</title>
        <authorList>
            <person name="Nicholson A.C."/>
        </authorList>
    </citation>
    <scope>NUCLEOTIDE SEQUENCE [LARGE SCALE GENOMIC DNA]</scope>
    <source>
        <strain evidence="1 4">CCUG 33494</strain>
    </source>
</reference>
<dbReference type="AlphaFoldDB" id="A0A4Y4G4R5"/>
<sequence length="72" mass="8271">MGTDHLFNNNRLVDKQCGYDEIGLIYTTITSNSKFNSDAAYDSDLAYNWYFSSPEQAQKDPDVKENVNDLIR</sequence>
<reference evidence="2 3" key="1">
    <citation type="submission" date="2016-08" db="EMBL/GenBank/DDBJ databases">
        <authorList>
            <person name="Varghese N."/>
            <person name="Submissions Spin"/>
        </authorList>
    </citation>
    <scope>NUCLEOTIDE SEQUENCE [LARGE SCALE GENOMIC DNA]</scope>
    <source>
        <strain evidence="2 3">R-53116</strain>
    </source>
</reference>
<evidence type="ECO:0000313" key="4">
    <source>
        <dbReference type="Proteomes" id="UP000585749"/>
    </source>
</evidence>
<keyword evidence="3" id="KW-1185">Reference proteome</keyword>
<name>A0A4Y4G4R5_WEIHE</name>
<gene>
    <name evidence="2" type="ORF">GA0061075_10327</name>
    <name evidence="1" type="ORF">HF960_02615</name>
</gene>
<protein>
    <submittedName>
        <fullName evidence="1">Uncharacterized protein</fullName>
    </submittedName>
</protein>
<proteinExistence type="predicted"/>
<organism evidence="1 4">
    <name type="scientific">Weissella hellenica</name>
    <dbReference type="NCBI Taxonomy" id="46256"/>
    <lineage>
        <taxon>Bacteria</taxon>
        <taxon>Bacillati</taxon>
        <taxon>Bacillota</taxon>
        <taxon>Bacilli</taxon>
        <taxon>Lactobacillales</taxon>
        <taxon>Lactobacillaceae</taxon>
        <taxon>Weissella</taxon>
    </lineage>
</organism>
<evidence type="ECO:0000313" key="3">
    <source>
        <dbReference type="Proteomes" id="UP000182448"/>
    </source>
</evidence>
<dbReference type="GeneID" id="72423678"/>
<evidence type="ECO:0000313" key="1">
    <source>
        <dbReference type="EMBL" id="NKY66591.1"/>
    </source>
</evidence>
<dbReference type="Proteomes" id="UP000182448">
    <property type="component" value="Unassembled WGS sequence"/>
</dbReference>
<dbReference type="EMBL" id="FMAW01000003">
    <property type="protein sequence ID" value="SCB81472.1"/>
    <property type="molecule type" value="Genomic_DNA"/>
</dbReference>
<dbReference type="EMBL" id="JAAXPM010000002">
    <property type="protein sequence ID" value="NKY66591.1"/>
    <property type="molecule type" value="Genomic_DNA"/>
</dbReference>